<dbReference type="Proteomes" id="UP000230052">
    <property type="component" value="Unassembled WGS sequence"/>
</dbReference>
<dbReference type="EMBL" id="PEWV01000074">
    <property type="protein sequence ID" value="PIU40984.1"/>
    <property type="molecule type" value="Genomic_DNA"/>
</dbReference>
<dbReference type="GO" id="GO:0043856">
    <property type="term" value="F:anti-sigma factor antagonist activity"/>
    <property type="evidence" value="ECO:0007669"/>
    <property type="project" value="InterPro"/>
</dbReference>
<name>A0A2J0KUH4_9BACT</name>
<dbReference type="PANTHER" id="PTHR33495">
    <property type="entry name" value="ANTI-SIGMA FACTOR ANTAGONIST TM_1081-RELATED-RELATED"/>
    <property type="match status" value="1"/>
</dbReference>
<dbReference type="CDD" id="cd07043">
    <property type="entry name" value="STAS_anti-anti-sigma_factors"/>
    <property type="match status" value="1"/>
</dbReference>
<dbReference type="Pfam" id="PF01740">
    <property type="entry name" value="STAS"/>
    <property type="match status" value="1"/>
</dbReference>
<dbReference type="InterPro" id="IPR002645">
    <property type="entry name" value="STAS_dom"/>
</dbReference>
<organism evidence="4 5">
    <name type="scientific">Candidatus Aquitaenariimonas noxiae</name>
    <dbReference type="NCBI Taxonomy" id="1974741"/>
    <lineage>
        <taxon>Bacteria</taxon>
        <taxon>Pseudomonadati</taxon>
        <taxon>Candidatus Omnitrophota</taxon>
        <taxon>Candidatus Aquitaenariimonas</taxon>
    </lineage>
</organism>
<dbReference type="AlphaFoldDB" id="A0A2J0KUH4"/>
<comment type="caution">
    <text evidence="4">The sequence shown here is derived from an EMBL/GenBank/DDBJ whole genome shotgun (WGS) entry which is preliminary data.</text>
</comment>
<dbReference type="PROSITE" id="PS50801">
    <property type="entry name" value="STAS"/>
    <property type="match status" value="1"/>
</dbReference>
<evidence type="ECO:0000256" key="1">
    <source>
        <dbReference type="ARBA" id="ARBA00009013"/>
    </source>
</evidence>
<evidence type="ECO:0000313" key="5">
    <source>
        <dbReference type="Proteomes" id="UP000230052"/>
    </source>
</evidence>
<accession>A0A2J0KUH4</accession>
<gene>
    <name evidence="4" type="ORF">COS99_07925</name>
</gene>
<feature type="domain" description="STAS" evidence="3">
    <location>
        <begin position="43"/>
        <end position="155"/>
    </location>
</feature>
<protein>
    <recommendedName>
        <fullName evidence="2">Anti-sigma factor antagonist</fullName>
    </recommendedName>
</protein>
<dbReference type="Gene3D" id="3.30.750.24">
    <property type="entry name" value="STAS domain"/>
    <property type="match status" value="1"/>
</dbReference>
<sequence length="161" mass="18437">MQLQNIDLMLLFGIVLPNPFSGRKIKNMLFDVFNIRKGKTPPFIDEIAEKDNAHIVRLKGEIDMFSIPDIRQYAQTAQEKRGALQKNIIVDFEKVTHVDSATIAVLLRALFMVKHERHKFALINVTEELKDNLKIAKLEKAIPIYDSEESALKSFATKKQS</sequence>
<dbReference type="InterPro" id="IPR003658">
    <property type="entry name" value="Anti-sigma_ant"/>
</dbReference>
<dbReference type="InterPro" id="IPR036513">
    <property type="entry name" value="STAS_dom_sf"/>
</dbReference>
<evidence type="ECO:0000256" key="2">
    <source>
        <dbReference type="RuleBase" id="RU003749"/>
    </source>
</evidence>
<reference evidence="4 5" key="1">
    <citation type="submission" date="2017-09" db="EMBL/GenBank/DDBJ databases">
        <title>Depth-based differentiation of microbial function through sediment-hosted aquifers and enrichment of novel symbionts in the deep terrestrial subsurface.</title>
        <authorList>
            <person name="Probst A.J."/>
            <person name="Ladd B."/>
            <person name="Jarett J.K."/>
            <person name="Geller-Mcgrath D.E."/>
            <person name="Sieber C.M."/>
            <person name="Emerson J.B."/>
            <person name="Anantharaman K."/>
            <person name="Thomas B.C."/>
            <person name="Malmstrom R."/>
            <person name="Stieglmeier M."/>
            <person name="Klingl A."/>
            <person name="Woyke T."/>
            <person name="Ryan C.M."/>
            <person name="Banfield J.F."/>
        </authorList>
    </citation>
    <scope>NUCLEOTIDE SEQUENCE [LARGE SCALE GENOMIC DNA]</scope>
    <source>
        <strain evidence="4">CG07_land_8_20_14_0_80_42_15</strain>
    </source>
</reference>
<evidence type="ECO:0000313" key="4">
    <source>
        <dbReference type="EMBL" id="PIU40984.1"/>
    </source>
</evidence>
<dbReference type="NCBIfam" id="TIGR00377">
    <property type="entry name" value="ant_ant_sig"/>
    <property type="match status" value="1"/>
</dbReference>
<evidence type="ECO:0000259" key="3">
    <source>
        <dbReference type="PROSITE" id="PS50801"/>
    </source>
</evidence>
<dbReference type="SUPFAM" id="SSF52091">
    <property type="entry name" value="SpoIIaa-like"/>
    <property type="match status" value="1"/>
</dbReference>
<comment type="similarity">
    <text evidence="1 2">Belongs to the anti-sigma-factor antagonist family.</text>
</comment>
<proteinExistence type="inferred from homology"/>